<evidence type="ECO:0000313" key="2">
    <source>
        <dbReference type="EMBL" id="CAD8123638.1"/>
    </source>
</evidence>
<dbReference type="EMBL" id="CAJJDN010000146">
    <property type="protein sequence ID" value="CAD8123638.1"/>
    <property type="molecule type" value="Genomic_DNA"/>
</dbReference>
<dbReference type="Proteomes" id="UP000692954">
    <property type="component" value="Unassembled WGS sequence"/>
</dbReference>
<name>A0A8S1R7A1_9CILI</name>
<gene>
    <name evidence="2" type="ORF">PSON_ATCC_30995.1.T1460064</name>
</gene>
<feature type="compositionally biased region" description="Polar residues" evidence="1">
    <location>
        <begin position="36"/>
        <end position="59"/>
    </location>
</feature>
<protein>
    <submittedName>
        <fullName evidence="2">Uncharacterized protein</fullName>
    </submittedName>
</protein>
<proteinExistence type="predicted"/>
<evidence type="ECO:0000313" key="3">
    <source>
        <dbReference type="Proteomes" id="UP000692954"/>
    </source>
</evidence>
<reference evidence="2" key="1">
    <citation type="submission" date="2021-01" db="EMBL/GenBank/DDBJ databases">
        <authorList>
            <consortium name="Genoscope - CEA"/>
            <person name="William W."/>
        </authorList>
    </citation>
    <scope>NUCLEOTIDE SEQUENCE</scope>
</reference>
<feature type="region of interest" description="Disordered" evidence="1">
    <location>
        <begin position="36"/>
        <end position="63"/>
    </location>
</feature>
<keyword evidence="3" id="KW-1185">Reference proteome</keyword>
<dbReference type="AlphaFoldDB" id="A0A8S1R7A1"/>
<sequence length="179" mass="21014">MQANYSPPSTNTNVFEKLQHNKKSQMSSVLRILLNSPSNRPTTMQRPQTKFQSFSQRNSPLPKDMSAFERTQDQTVKQLDISHLHEFEIKTSNMTPHSPINSKNQMSKEQKLTSFISTQRYNKNDKKYNMVLFFEENSLIFQEVIKRKDVEKIVSLFQTPMVLAQQENVFNQITFYIVD</sequence>
<comment type="caution">
    <text evidence="2">The sequence shown here is derived from an EMBL/GenBank/DDBJ whole genome shotgun (WGS) entry which is preliminary data.</text>
</comment>
<organism evidence="2 3">
    <name type="scientific">Paramecium sonneborni</name>
    <dbReference type="NCBI Taxonomy" id="65129"/>
    <lineage>
        <taxon>Eukaryota</taxon>
        <taxon>Sar</taxon>
        <taxon>Alveolata</taxon>
        <taxon>Ciliophora</taxon>
        <taxon>Intramacronucleata</taxon>
        <taxon>Oligohymenophorea</taxon>
        <taxon>Peniculida</taxon>
        <taxon>Parameciidae</taxon>
        <taxon>Paramecium</taxon>
    </lineage>
</organism>
<evidence type="ECO:0000256" key="1">
    <source>
        <dbReference type="SAM" id="MobiDB-lite"/>
    </source>
</evidence>
<accession>A0A8S1R7A1</accession>